<dbReference type="OrthoDB" id="7157988at2"/>
<dbReference type="AlphaFoldDB" id="A0A5C4JPA5"/>
<gene>
    <name evidence="1" type="ORF">FF124_13460</name>
</gene>
<reference evidence="1 2" key="2">
    <citation type="submission" date="2019-06" db="EMBL/GenBank/DDBJ databases">
        <title>Martelella lutilitoris sp. nov., isolated from a tidal mudflat.</title>
        <authorList>
            <person name="Kim Y.-J."/>
        </authorList>
    </citation>
    <scope>NUCLEOTIDE SEQUENCE [LARGE SCALE GENOMIC DNA]</scope>
    <source>
        <strain evidence="1 2">GH2-6</strain>
    </source>
</reference>
<accession>A0A5C4JPA5</accession>
<dbReference type="Proteomes" id="UP000307874">
    <property type="component" value="Unassembled WGS sequence"/>
</dbReference>
<evidence type="ECO:0000313" key="2">
    <source>
        <dbReference type="Proteomes" id="UP000307874"/>
    </source>
</evidence>
<reference evidence="1 2" key="1">
    <citation type="submission" date="2019-05" db="EMBL/GenBank/DDBJ databases">
        <authorList>
            <person name="Lee S.D."/>
        </authorList>
    </citation>
    <scope>NUCLEOTIDE SEQUENCE [LARGE SCALE GENOMIC DNA]</scope>
    <source>
        <strain evidence="1 2">GH2-6</strain>
    </source>
</reference>
<comment type="caution">
    <text evidence="1">The sequence shown here is derived from an EMBL/GenBank/DDBJ whole genome shotgun (WGS) entry which is preliminary data.</text>
</comment>
<dbReference type="Gene3D" id="2.60.120.620">
    <property type="entry name" value="q2cbj1_9rhob like domain"/>
    <property type="match status" value="1"/>
</dbReference>
<protein>
    <submittedName>
        <fullName evidence="1">2OG-Fe(II) oxygenase</fullName>
    </submittedName>
</protein>
<evidence type="ECO:0000313" key="1">
    <source>
        <dbReference type="EMBL" id="TNB47178.1"/>
    </source>
</evidence>
<keyword evidence="2" id="KW-1185">Reference proteome</keyword>
<sequence length="222" mass="24906">MTEAKYGNVGEHVKTAFANAEANPAPYRHWLVKDLFPEALLADLQALDFPRPDLGGVSGTREVHNKSRHYFDQENKAKYDSCAAVAAAFQSPDVAGFIEKTFGTSLEGSNLRIEYAQDTDGFWLEPHTDIGVKLFTLLVYLSDEPGHEKLGTDIYASKEEHIGRSPFGPNLAMIFVPADNTWHGFEKRPIEGVRKSLIINYVKPEWRAREQLAFPEDPIRTA</sequence>
<name>A0A5C4JPA5_9HYPH</name>
<dbReference type="RefSeq" id="WP_138749011.1">
    <property type="nucleotide sequence ID" value="NZ_VCLB01000007.1"/>
</dbReference>
<proteinExistence type="predicted"/>
<dbReference type="EMBL" id="VCLB01000007">
    <property type="protein sequence ID" value="TNB47178.1"/>
    <property type="molecule type" value="Genomic_DNA"/>
</dbReference>
<organism evidence="1 2">
    <name type="scientific">Martelella lutilitoris</name>
    <dbReference type="NCBI Taxonomy" id="2583532"/>
    <lineage>
        <taxon>Bacteria</taxon>
        <taxon>Pseudomonadati</taxon>
        <taxon>Pseudomonadota</taxon>
        <taxon>Alphaproteobacteria</taxon>
        <taxon>Hyphomicrobiales</taxon>
        <taxon>Aurantimonadaceae</taxon>
        <taxon>Martelella</taxon>
    </lineage>
</organism>